<keyword evidence="4" id="KW-1185">Reference proteome</keyword>
<dbReference type="SUPFAM" id="SSF55383">
    <property type="entry name" value="Copper amine oxidase, domain N"/>
    <property type="match status" value="2"/>
</dbReference>
<dbReference type="EMBL" id="JAJEQM010000017">
    <property type="protein sequence ID" value="MCC2211429.1"/>
    <property type="molecule type" value="Genomic_DNA"/>
</dbReference>
<dbReference type="Gene3D" id="3.30.457.10">
    <property type="entry name" value="Copper amine oxidase-like, N-terminal domain"/>
    <property type="match status" value="1"/>
</dbReference>
<organism evidence="3 4">
    <name type="scientific">Hominilimicola fabiformis</name>
    <dbReference type="NCBI Taxonomy" id="2885356"/>
    <lineage>
        <taxon>Bacteria</taxon>
        <taxon>Bacillati</taxon>
        <taxon>Bacillota</taxon>
        <taxon>Clostridia</taxon>
        <taxon>Eubacteriales</taxon>
        <taxon>Oscillospiraceae</taxon>
        <taxon>Hominilimicola</taxon>
    </lineage>
</organism>
<dbReference type="Proteomes" id="UP001198242">
    <property type="component" value="Unassembled WGS sequence"/>
</dbReference>
<gene>
    <name evidence="3" type="ORF">LKE05_11595</name>
</gene>
<dbReference type="RefSeq" id="WP_308456964.1">
    <property type="nucleotide sequence ID" value="NZ_JAJEQM010000017.1"/>
</dbReference>
<evidence type="ECO:0000256" key="1">
    <source>
        <dbReference type="SAM" id="SignalP"/>
    </source>
</evidence>
<sequence>MKKVISIILTTVMLMAAMAIPAFADQPYYPCYEGTWHIKESSGTPIELQINKAGDGSMTIHFQYGQFAVTTYGSIYGKKVKSDYYEVWDGGDFIVKGTINLDLGDQGIWLDWHGYENGRDCGTTGYMFYKDNFKYTNISDSDVKVVLNGEQLSFEQNPVILNDGVLVPMRTIFESMGAEVDWYTPKKGNSNRSATATLNSKSIVFEVDSSYMSITALKNGQATDTKKITLNPPTVLYNGYTMVPVRAVSEAFGASVNWDGDSRTVYINN</sequence>
<dbReference type="Pfam" id="PF07833">
    <property type="entry name" value="Cu_amine_oxidN1"/>
    <property type="match status" value="1"/>
</dbReference>
<feature type="signal peptide" evidence="1">
    <location>
        <begin position="1"/>
        <end position="24"/>
    </location>
</feature>
<reference evidence="3 4" key="1">
    <citation type="submission" date="2021-10" db="EMBL/GenBank/DDBJ databases">
        <title>Anaerobic single-cell dispensing facilitates the cultivation of human gut bacteria.</title>
        <authorList>
            <person name="Afrizal A."/>
        </authorList>
    </citation>
    <scope>NUCLEOTIDE SEQUENCE [LARGE SCALE GENOMIC DNA]</scope>
    <source>
        <strain evidence="3 4">CLA-AA-H232</strain>
    </source>
</reference>
<keyword evidence="1" id="KW-0732">Signal</keyword>
<evidence type="ECO:0000313" key="3">
    <source>
        <dbReference type="EMBL" id="MCC2211429.1"/>
    </source>
</evidence>
<protein>
    <submittedName>
        <fullName evidence="3">Copper amine oxidase N-terminal domain-containing protein</fullName>
    </submittedName>
</protein>
<dbReference type="InterPro" id="IPR012854">
    <property type="entry name" value="Cu_amine_oxidase-like_N"/>
</dbReference>
<evidence type="ECO:0000259" key="2">
    <source>
        <dbReference type="Pfam" id="PF07833"/>
    </source>
</evidence>
<proteinExistence type="predicted"/>
<name>A0AAE3E0N0_9FIRM</name>
<dbReference type="InterPro" id="IPR036582">
    <property type="entry name" value="Mao_N_sf"/>
</dbReference>
<evidence type="ECO:0000313" key="4">
    <source>
        <dbReference type="Proteomes" id="UP001198242"/>
    </source>
</evidence>
<feature type="domain" description="Copper amine oxidase-like N-terminal" evidence="2">
    <location>
        <begin position="146"/>
        <end position="267"/>
    </location>
</feature>
<comment type="caution">
    <text evidence="3">The sequence shown here is derived from an EMBL/GenBank/DDBJ whole genome shotgun (WGS) entry which is preliminary data.</text>
</comment>
<dbReference type="AlphaFoldDB" id="A0AAE3E0N0"/>
<accession>A0AAE3E0N0</accession>
<feature type="chain" id="PRO_5042275077" evidence="1">
    <location>
        <begin position="25"/>
        <end position="269"/>
    </location>
</feature>